<protein>
    <submittedName>
        <fullName evidence="2">Uncharacterized protein</fullName>
    </submittedName>
</protein>
<reference evidence="2" key="1">
    <citation type="journal article" date="2022" name="IScience">
        <title>Evolution of zygomycete secretomes and the origins of terrestrial fungal ecologies.</title>
        <authorList>
            <person name="Chang Y."/>
            <person name="Wang Y."/>
            <person name="Mondo S."/>
            <person name="Ahrendt S."/>
            <person name="Andreopoulos W."/>
            <person name="Barry K."/>
            <person name="Beard J."/>
            <person name="Benny G.L."/>
            <person name="Blankenship S."/>
            <person name="Bonito G."/>
            <person name="Cuomo C."/>
            <person name="Desiro A."/>
            <person name="Gervers K.A."/>
            <person name="Hundley H."/>
            <person name="Kuo A."/>
            <person name="LaButti K."/>
            <person name="Lang B.F."/>
            <person name="Lipzen A."/>
            <person name="O'Donnell K."/>
            <person name="Pangilinan J."/>
            <person name="Reynolds N."/>
            <person name="Sandor L."/>
            <person name="Smith M.E."/>
            <person name="Tsang A."/>
            <person name="Grigoriev I.V."/>
            <person name="Stajich J.E."/>
            <person name="Spatafora J.W."/>
        </authorList>
    </citation>
    <scope>NUCLEOTIDE SEQUENCE</scope>
    <source>
        <strain evidence="2">RSA 2281</strain>
    </source>
</reference>
<accession>A0AAD5JXH2</accession>
<reference evidence="2" key="2">
    <citation type="submission" date="2023-02" db="EMBL/GenBank/DDBJ databases">
        <authorList>
            <consortium name="DOE Joint Genome Institute"/>
            <person name="Mondo S.J."/>
            <person name="Chang Y."/>
            <person name="Wang Y."/>
            <person name="Ahrendt S."/>
            <person name="Andreopoulos W."/>
            <person name="Barry K."/>
            <person name="Beard J."/>
            <person name="Benny G.L."/>
            <person name="Blankenship S."/>
            <person name="Bonito G."/>
            <person name="Cuomo C."/>
            <person name="Desiro A."/>
            <person name="Gervers K.A."/>
            <person name="Hundley H."/>
            <person name="Kuo A."/>
            <person name="LaButti K."/>
            <person name="Lang B.F."/>
            <person name="Lipzen A."/>
            <person name="O'Donnell K."/>
            <person name="Pangilinan J."/>
            <person name="Reynolds N."/>
            <person name="Sandor L."/>
            <person name="Smith M.W."/>
            <person name="Tsang A."/>
            <person name="Grigoriev I.V."/>
            <person name="Stajich J.E."/>
            <person name="Spatafora J.W."/>
        </authorList>
    </citation>
    <scope>NUCLEOTIDE SEQUENCE</scope>
    <source>
        <strain evidence="2">RSA 2281</strain>
    </source>
</reference>
<dbReference type="AlphaFoldDB" id="A0AAD5JXH2"/>
<evidence type="ECO:0000256" key="1">
    <source>
        <dbReference type="SAM" id="Coils"/>
    </source>
</evidence>
<feature type="coiled-coil region" evidence="1">
    <location>
        <begin position="45"/>
        <end position="72"/>
    </location>
</feature>
<dbReference type="EMBL" id="JAIXMP010000018">
    <property type="protein sequence ID" value="KAI9258885.1"/>
    <property type="molecule type" value="Genomic_DNA"/>
</dbReference>
<proteinExistence type="predicted"/>
<sequence>MSLLGTIKNNHTPIISEYEKRQKKKRKSKKSSYITILPHLVGKPKSQLEQDLESVEGSITELQTTQTELKKQSGQATKVWQTTKDELKNSKGKVKQLLSKKLKDDVQEKRKANSLL</sequence>
<gene>
    <name evidence="2" type="ORF">BDA99DRAFT_103696</name>
</gene>
<dbReference type="Proteomes" id="UP001209540">
    <property type="component" value="Unassembled WGS sequence"/>
</dbReference>
<organism evidence="2 3">
    <name type="scientific">Phascolomyces articulosus</name>
    <dbReference type="NCBI Taxonomy" id="60185"/>
    <lineage>
        <taxon>Eukaryota</taxon>
        <taxon>Fungi</taxon>
        <taxon>Fungi incertae sedis</taxon>
        <taxon>Mucoromycota</taxon>
        <taxon>Mucoromycotina</taxon>
        <taxon>Mucoromycetes</taxon>
        <taxon>Mucorales</taxon>
        <taxon>Lichtheimiaceae</taxon>
        <taxon>Phascolomyces</taxon>
    </lineage>
</organism>
<keyword evidence="3" id="KW-1185">Reference proteome</keyword>
<evidence type="ECO:0000313" key="3">
    <source>
        <dbReference type="Proteomes" id="UP001209540"/>
    </source>
</evidence>
<evidence type="ECO:0000313" key="2">
    <source>
        <dbReference type="EMBL" id="KAI9258885.1"/>
    </source>
</evidence>
<name>A0AAD5JXH2_9FUNG</name>
<keyword evidence="1" id="KW-0175">Coiled coil</keyword>
<comment type="caution">
    <text evidence="2">The sequence shown here is derived from an EMBL/GenBank/DDBJ whole genome shotgun (WGS) entry which is preliminary data.</text>
</comment>